<evidence type="ECO:0000256" key="2">
    <source>
        <dbReference type="ARBA" id="ARBA00007375"/>
    </source>
</evidence>
<feature type="transmembrane region" description="Helical" evidence="6">
    <location>
        <begin position="194"/>
        <end position="213"/>
    </location>
</feature>
<evidence type="ECO:0000313" key="7">
    <source>
        <dbReference type="EMBL" id="GGF34719.1"/>
    </source>
</evidence>
<dbReference type="PANTHER" id="PTHR31885">
    <property type="entry name" value="GH04784P"/>
    <property type="match status" value="1"/>
</dbReference>
<name>A0ABQ1V415_9BACT</name>
<feature type="transmembrane region" description="Helical" evidence="6">
    <location>
        <begin position="256"/>
        <end position="277"/>
    </location>
</feature>
<keyword evidence="8" id="KW-1185">Reference proteome</keyword>
<evidence type="ECO:0000256" key="4">
    <source>
        <dbReference type="ARBA" id="ARBA00022989"/>
    </source>
</evidence>
<feature type="transmembrane region" description="Helical" evidence="6">
    <location>
        <begin position="225"/>
        <end position="244"/>
    </location>
</feature>
<evidence type="ECO:0000256" key="5">
    <source>
        <dbReference type="ARBA" id="ARBA00023136"/>
    </source>
</evidence>
<sequence length="284" mass="32313">MHNAGSNYKEIIPYVRLIKKIKRAPKTTHLKKRYDVGPNILANSGIENHQKTMKQKGIAWLYLYLFAGVSEMIMIVEGHQEYRYFSKPLIMLSLAIYFLTTTAVIKNTLLRKSMGAGLIFALAGDVLLLFPSMFLYGLGAFLITLICYTISFKLTQNHQINLRNINFLKTFFFNLPIYIFAAMLYFLVNDHLGQLKVPVVLYIFAMVLMVSIARERFKHTNILSFIQVFVGALLFMVSDSILALDLFFSPIANADILIMGTYILAQLLIVMGIRSHLVHSPTAK</sequence>
<dbReference type="EMBL" id="BMIU01000010">
    <property type="protein sequence ID" value="GGF34719.1"/>
    <property type="molecule type" value="Genomic_DNA"/>
</dbReference>
<comment type="similarity">
    <text evidence="2">Belongs to the TMEM86 family.</text>
</comment>
<evidence type="ECO:0000256" key="3">
    <source>
        <dbReference type="ARBA" id="ARBA00022692"/>
    </source>
</evidence>
<feature type="transmembrane region" description="Helical" evidence="6">
    <location>
        <begin position="136"/>
        <end position="155"/>
    </location>
</feature>
<evidence type="ECO:0008006" key="9">
    <source>
        <dbReference type="Google" id="ProtNLM"/>
    </source>
</evidence>
<gene>
    <name evidence="7" type="ORF">GCM10011339_23730</name>
</gene>
<evidence type="ECO:0000256" key="6">
    <source>
        <dbReference type="SAM" id="Phobius"/>
    </source>
</evidence>
<accession>A0ABQ1V415</accession>
<feature type="transmembrane region" description="Helical" evidence="6">
    <location>
        <begin position="88"/>
        <end position="106"/>
    </location>
</feature>
<evidence type="ECO:0000313" key="8">
    <source>
        <dbReference type="Proteomes" id="UP000647339"/>
    </source>
</evidence>
<comment type="caution">
    <text evidence="7">The sequence shown here is derived from an EMBL/GenBank/DDBJ whole genome shotgun (WGS) entry which is preliminary data.</text>
</comment>
<feature type="transmembrane region" description="Helical" evidence="6">
    <location>
        <begin position="58"/>
        <end position="76"/>
    </location>
</feature>
<dbReference type="Pfam" id="PF07947">
    <property type="entry name" value="YhhN"/>
    <property type="match status" value="1"/>
</dbReference>
<keyword evidence="3 6" id="KW-0812">Transmembrane</keyword>
<feature type="transmembrane region" description="Helical" evidence="6">
    <location>
        <begin position="167"/>
        <end position="188"/>
    </location>
</feature>
<dbReference type="PANTHER" id="PTHR31885:SF6">
    <property type="entry name" value="GH04784P"/>
    <property type="match status" value="1"/>
</dbReference>
<keyword evidence="5 6" id="KW-0472">Membrane</keyword>
<dbReference type="Proteomes" id="UP000647339">
    <property type="component" value="Unassembled WGS sequence"/>
</dbReference>
<protein>
    <recommendedName>
        <fullName evidence="9">Lysoplasmalogenase</fullName>
    </recommendedName>
</protein>
<comment type="subcellular location">
    <subcellularLocation>
        <location evidence="1">Membrane</location>
        <topology evidence="1">Multi-pass membrane protein</topology>
    </subcellularLocation>
</comment>
<dbReference type="InterPro" id="IPR012506">
    <property type="entry name" value="TMEM86B-like"/>
</dbReference>
<organism evidence="7 8">
    <name type="scientific">Echinicola rosea</name>
    <dbReference type="NCBI Taxonomy" id="1807691"/>
    <lineage>
        <taxon>Bacteria</taxon>
        <taxon>Pseudomonadati</taxon>
        <taxon>Bacteroidota</taxon>
        <taxon>Cytophagia</taxon>
        <taxon>Cytophagales</taxon>
        <taxon>Cyclobacteriaceae</taxon>
        <taxon>Echinicola</taxon>
    </lineage>
</organism>
<proteinExistence type="inferred from homology"/>
<reference evidence="8" key="1">
    <citation type="journal article" date="2019" name="Int. J. Syst. Evol. Microbiol.">
        <title>The Global Catalogue of Microorganisms (GCM) 10K type strain sequencing project: providing services to taxonomists for standard genome sequencing and annotation.</title>
        <authorList>
            <consortium name="The Broad Institute Genomics Platform"/>
            <consortium name="The Broad Institute Genome Sequencing Center for Infectious Disease"/>
            <person name="Wu L."/>
            <person name="Ma J."/>
        </authorList>
    </citation>
    <scope>NUCLEOTIDE SEQUENCE [LARGE SCALE GENOMIC DNA]</scope>
    <source>
        <strain evidence="8">CGMCC 1.15407</strain>
    </source>
</reference>
<evidence type="ECO:0000256" key="1">
    <source>
        <dbReference type="ARBA" id="ARBA00004141"/>
    </source>
</evidence>
<keyword evidence="4 6" id="KW-1133">Transmembrane helix</keyword>